<name>A0A450X8P7_9GAMM</name>
<evidence type="ECO:0000313" key="2">
    <source>
        <dbReference type="EMBL" id="VFK36076.1"/>
    </source>
</evidence>
<sequence>MDYVLTEHARKRCIRRKIKQEWIAAVLAYPARTENDSEDQTLAHALPAIPEKGFRVLRVVYNETIDPVSVVTAYFDDEVTDL</sequence>
<accession>A0A450X8P7</accession>
<proteinExistence type="predicted"/>
<dbReference type="InterPro" id="IPR025354">
    <property type="entry name" value="DUF4258"/>
</dbReference>
<protein>
    <recommendedName>
        <fullName evidence="3">DUF4258 domain-containing protein</fullName>
    </recommendedName>
</protein>
<dbReference type="EMBL" id="CAADFM010000484">
    <property type="protein sequence ID" value="VFK25628.1"/>
    <property type="molecule type" value="Genomic_DNA"/>
</dbReference>
<gene>
    <name evidence="1" type="ORF">BECKLPF1236A_GA0070988_104843</name>
    <name evidence="2" type="ORF">BECKLPF1236C_GA0070990_104803</name>
</gene>
<evidence type="ECO:0008006" key="3">
    <source>
        <dbReference type="Google" id="ProtNLM"/>
    </source>
</evidence>
<dbReference type="Pfam" id="PF14076">
    <property type="entry name" value="DUF4258"/>
    <property type="match status" value="1"/>
</dbReference>
<dbReference type="AlphaFoldDB" id="A0A450X8P7"/>
<evidence type="ECO:0000313" key="1">
    <source>
        <dbReference type="EMBL" id="VFK25628.1"/>
    </source>
</evidence>
<dbReference type="EMBL" id="CAADFP010000480">
    <property type="protein sequence ID" value="VFK36076.1"/>
    <property type="molecule type" value="Genomic_DNA"/>
</dbReference>
<reference evidence="1" key="1">
    <citation type="submission" date="2019-02" db="EMBL/GenBank/DDBJ databases">
        <authorList>
            <person name="Gruber-Vodicka R. H."/>
            <person name="Seah K. B. B."/>
        </authorList>
    </citation>
    <scope>NUCLEOTIDE SEQUENCE</scope>
    <source>
        <strain evidence="1">BECK_S312</strain>
        <strain evidence="2">BECK_S426</strain>
    </source>
</reference>
<organism evidence="1">
    <name type="scientific">Candidatus Kentrum sp. LPFa</name>
    <dbReference type="NCBI Taxonomy" id="2126335"/>
    <lineage>
        <taxon>Bacteria</taxon>
        <taxon>Pseudomonadati</taxon>
        <taxon>Pseudomonadota</taxon>
        <taxon>Gammaproteobacteria</taxon>
        <taxon>Candidatus Kentrum</taxon>
    </lineage>
</organism>